<dbReference type="RefSeq" id="WP_198110179.1">
    <property type="nucleotide sequence ID" value="NZ_JAEDAK010000003.1"/>
</dbReference>
<evidence type="ECO:0000313" key="17">
    <source>
        <dbReference type="EMBL" id="MBH9576572.1"/>
    </source>
</evidence>
<dbReference type="Pfam" id="PF07715">
    <property type="entry name" value="Plug"/>
    <property type="match status" value="1"/>
</dbReference>
<keyword evidence="5 11" id="KW-0812">Transmembrane</keyword>
<organism evidence="17 18">
    <name type="scientific">Inhella proteolytica</name>
    <dbReference type="NCBI Taxonomy" id="2795029"/>
    <lineage>
        <taxon>Bacteria</taxon>
        <taxon>Pseudomonadati</taxon>
        <taxon>Pseudomonadota</taxon>
        <taxon>Betaproteobacteria</taxon>
        <taxon>Burkholderiales</taxon>
        <taxon>Sphaerotilaceae</taxon>
        <taxon>Inhella</taxon>
    </lineage>
</organism>
<evidence type="ECO:0000256" key="4">
    <source>
        <dbReference type="ARBA" id="ARBA00022496"/>
    </source>
</evidence>
<evidence type="ECO:0000313" key="18">
    <source>
        <dbReference type="Proteomes" id="UP000613266"/>
    </source>
</evidence>
<keyword evidence="14" id="KW-0732">Signal</keyword>
<evidence type="ECO:0000256" key="7">
    <source>
        <dbReference type="ARBA" id="ARBA00023065"/>
    </source>
</evidence>
<evidence type="ECO:0000256" key="11">
    <source>
        <dbReference type="PROSITE-ProRule" id="PRU01360"/>
    </source>
</evidence>
<dbReference type="AlphaFoldDB" id="A0A931NDE0"/>
<dbReference type="InterPro" id="IPR036942">
    <property type="entry name" value="Beta-barrel_TonB_sf"/>
</dbReference>
<dbReference type="Gene3D" id="2.40.170.20">
    <property type="entry name" value="TonB-dependent receptor, beta-barrel domain"/>
    <property type="match status" value="1"/>
</dbReference>
<protein>
    <submittedName>
        <fullName evidence="17">TonB-dependent receptor</fullName>
    </submittedName>
</protein>
<dbReference type="PANTHER" id="PTHR32552:SF81">
    <property type="entry name" value="TONB-DEPENDENT OUTER MEMBRANE RECEPTOR"/>
    <property type="match status" value="1"/>
</dbReference>
<dbReference type="InterPro" id="IPR039426">
    <property type="entry name" value="TonB-dep_rcpt-like"/>
</dbReference>
<evidence type="ECO:0000256" key="1">
    <source>
        <dbReference type="ARBA" id="ARBA00004571"/>
    </source>
</evidence>
<evidence type="ECO:0000256" key="3">
    <source>
        <dbReference type="ARBA" id="ARBA00022452"/>
    </source>
</evidence>
<evidence type="ECO:0000256" key="5">
    <source>
        <dbReference type="ARBA" id="ARBA00022692"/>
    </source>
</evidence>
<keyword evidence="10 11" id="KW-0998">Cell outer membrane</keyword>
<evidence type="ECO:0000259" key="15">
    <source>
        <dbReference type="Pfam" id="PF00593"/>
    </source>
</evidence>
<keyword evidence="6" id="KW-0408">Iron</keyword>
<keyword evidence="2 11" id="KW-0813">Transport</keyword>
<dbReference type="EMBL" id="JAEDAK010000003">
    <property type="protein sequence ID" value="MBH9576572.1"/>
    <property type="molecule type" value="Genomic_DNA"/>
</dbReference>
<reference evidence="17" key="1">
    <citation type="submission" date="2020-12" db="EMBL/GenBank/DDBJ databases">
        <title>The genome sequence of Inhella sp. 1Y17.</title>
        <authorList>
            <person name="Liu Y."/>
        </authorList>
    </citation>
    <scope>NUCLEOTIDE SEQUENCE</scope>
    <source>
        <strain evidence="17">1Y17</strain>
    </source>
</reference>
<feature type="domain" description="TonB-dependent receptor-like beta-barrel" evidence="15">
    <location>
        <begin position="292"/>
        <end position="763"/>
    </location>
</feature>
<evidence type="ECO:0000256" key="2">
    <source>
        <dbReference type="ARBA" id="ARBA00022448"/>
    </source>
</evidence>
<dbReference type="PROSITE" id="PS52016">
    <property type="entry name" value="TONB_DEPENDENT_REC_3"/>
    <property type="match status" value="1"/>
</dbReference>
<evidence type="ECO:0000256" key="14">
    <source>
        <dbReference type="SAM" id="SignalP"/>
    </source>
</evidence>
<comment type="caution">
    <text evidence="17">The sequence shown here is derived from an EMBL/GenBank/DDBJ whole genome shotgun (WGS) entry which is preliminary data.</text>
</comment>
<comment type="similarity">
    <text evidence="11 12">Belongs to the TonB-dependent receptor family.</text>
</comment>
<evidence type="ECO:0000256" key="6">
    <source>
        <dbReference type="ARBA" id="ARBA00023004"/>
    </source>
</evidence>
<keyword evidence="17" id="KW-0675">Receptor</keyword>
<dbReference type="PANTHER" id="PTHR32552">
    <property type="entry name" value="FERRICHROME IRON RECEPTOR-RELATED"/>
    <property type="match status" value="1"/>
</dbReference>
<dbReference type="GO" id="GO:0009279">
    <property type="term" value="C:cell outer membrane"/>
    <property type="evidence" value="ECO:0007669"/>
    <property type="project" value="UniProtKB-SubCell"/>
</dbReference>
<feature type="signal peptide" evidence="14">
    <location>
        <begin position="1"/>
        <end position="26"/>
    </location>
</feature>
<keyword evidence="8 12" id="KW-0798">TonB box</keyword>
<accession>A0A931NDE0</accession>
<feature type="domain" description="TonB-dependent receptor plug" evidence="16">
    <location>
        <begin position="74"/>
        <end position="181"/>
    </location>
</feature>
<feature type="region of interest" description="Disordered" evidence="13">
    <location>
        <begin position="304"/>
        <end position="323"/>
    </location>
</feature>
<evidence type="ECO:0000256" key="8">
    <source>
        <dbReference type="ARBA" id="ARBA00023077"/>
    </source>
</evidence>
<gene>
    <name evidence="17" type="ORF">I7X39_06620</name>
</gene>
<feature type="compositionally biased region" description="Basic and acidic residues" evidence="13">
    <location>
        <begin position="36"/>
        <end position="53"/>
    </location>
</feature>
<keyword evidence="7" id="KW-0406">Ion transport</keyword>
<sequence length="802" mass="88650">MRLRHTPSPVALALLLAGLIQLPAAAQTNAPAEPEAEAKNKTEKAEKTEKEAKPAQLDTVIVTSSKRRELAHRLPYNVTAIGEQALREANITDLKRLIANSPSIEAPPNSARFSDSITVRGLNISSVSANNIEWFARSTLSTYLDDAMLPAVGFRIKDIARVETLLGPQGTLYGGGALGGAVRYITNKPQLGKFEGQLNTSFFQVKHGSLSNDTDGVLNAPLGEDLALRVSLARLDDRGYTDRYAGTPSYLTSTWTPKPNADQVLYKDDDWYRADTARVSLLWRATPALELRLTHGWQDSTAHGTSGGQLLPASGSPARYTAPPAWDRQTVLSPYPEYTDRRIDLTTIDLDWRLDGLGQLHSSTSRFKDSRVGQGDYLGTGSFFYGDLGYSRYRLGAPNFAGQTAYMTYDNRNEGLLHETRLVSEPGVLSWIAGLFLSSQEKSQQYSEWMPTLPSSGRPGEGYLEDQRSKYRERALFGELSWKTTDKLTLTAGARLFAYQDDSSTQVEDYAFDLVTGTIKGREKDSGQSYFKLNANYALTQDLLAYATLSQGFRRGGANGFRGVGDQAVNPALQGYRPDRTDNFEIGAKGFLLDRQLYLQADVYQIDWKDPQTYFSQDIQGFPVWGTTNGPKARTRGFEMQLRWLPVAGLELGLSSSYTEGEWAGTKEVCLYADGTECRTYRKGGQLGGTAPWKHSANARWSSSWGDSDVYVAASANYLGVKASDRGDDPEDKPFEYKAYTTYRLSTGLSQGNWDLSLWVDNLSNERELVSFQGTSAVASRVGLRGIYLTPRTVGLNLGWRF</sequence>
<evidence type="ECO:0000256" key="10">
    <source>
        <dbReference type="ARBA" id="ARBA00023237"/>
    </source>
</evidence>
<keyword evidence="9 11" id="KW-0472">Membrane</keyword>
<evidence type="ECO:0000256" key="13">
    <source>
        <dbReference type="SAM" id="MobiDB-lite"/>
    </source>
</evidence>
<feature type="chain" id="PRO_5037066122" evidence="14">
    <location>
        <begin position="27"/>
        <end position="802"/>
    </location>
</feature>
<keyword evidence="4" id="KW-0410">Iron transport</keyword>
<dbReference type="Proteomes" id="UP000613266">
    <property type="component" value="Unassembled WGS sequence"/>
</dbReference>
<proteinExistence type="inferred from homology"/>
<dbReference type="GO" id="GO:0006826">
    <property type="term" value="P:iron ion transport"/>
    <property type="evidence" value="ECO:0007669"/>
    <property type="project" value="UniProtKB-KW"/>
</dbReference>
<dbReference type="InterPro" id="IPR000531">
    <property type="entry name" value="Beta-barrel_TonB"/>
</dbReference>
<keyword evidence="18" id="KW-1185">Reference proteome</keyword>
<evidence type="ECO:0000256" key="9">
    <source>
        <dbReference type="ARBA" id="ARBA00023136"/>
    </source>
</evidence>
<dbReference type="Pfam" id="PF00593">
    <property type="entry name" value="TonB_dep_Rec_b-barrel"/>
    <property type="match status" value="1"/>
</dbReference>
<dbReference type="InterPro" id="IPR012910">
    <property type="entry name" value="Plug_dom"/>
</dbReference>
<dbReference type="SUPFAM" id="SSF56935">
    <property type="entry name" value="Porins"/>
    <property type="match status" value="1"/>
</dbReference>
<feature type="region of interest" description="Disordered" evidence="13">
    <location>
        <begin position="28"/>
        <end position="55"/>
    </location>
</feature>
<evidence type="ECO:0000256" key="12">
    <source>
        <dbReference type="RuleBase" id="RU003357"/>
    </source>
</evidence>
<comment type="subcellular location">
    <subcellularLocation>
        <location evidence="1 11">Cell outer membrane</location>
        <topology evidence="1 11">Multi-pass membrane protein</topology>
    </subcellularLocation>
</comment>
<name>A0A931NDE0_9BURK</name>
<keyword evidence="3 11" id="KW-1134">Transmembrane beta strand</keyword>
<evidence type="ECO:0000259" key="16">
    <source>
        <dbReference type="Pfam" id="PF07715"/>
    </source>
</evidence>